<dbReference type="Pfam" id="PF01494">
    <property type="entry name" value="FAD_binding_3"/>
    <property type="match status" value="1"/>
</dbReference>
<feature type="domain" description="O-methyltransferase dimerisation" evidence="11">
    <location>
        <begin position="662"/>
        <end position="722"/>
    </location>
</feature>
<feature type="region of interest" description="Disordered" evidence="8">
    <location>
        <begin position="570"/>
        <end position="612"/>
    </location>
</feature>
<dbReference type="InterPro" id="IPR001077">
    <property type="entry name" value="COMT_C"/>
</dbReference>
<dbReference type="Pfam" id="PF08100">
    <property type="entry name" value="Dimerisation"/>
    <property type="match status" value="1"/>
</dbReference>
<feature type="domain" description="FAD-binding" evidence="10">
    <location>
        <begin position="8"/>
        <end position="356"/>
    </location>
</feature>
<sequence>MASIPQQCTVLVVGGGPGGAYAAAALAREGIDTVVLESEKFPRYHIGESMLPSMRHFLKFVDGYEKFNAHGFNIKKGGAFRLNWSRPESYTDFVAAGGPEGYAWNVIRSEADDILFKHAATCGAKTFDGTKVTGVEFAPSESSSEELGRPVSATWSRKEDGTSGTITFDYLVDASGRYGLLSTKYLKNRHYNQGLKNIANWAYWKGGGVHGVGTHKEGAPYFEATKDASGWVWFIPLHDGTHSVGVVQNQEMATKKKREMADPSTKGFYVQNLDLVPGIKELLSKAEMVSEVKSASDWSYSASKYAFPGARIVGDAGAFIDPFFSSGVHLALSGGLAAATTIAAVIRGDCDEATAASWYDKKTAESYTRFLVVVSSALKQIRSADQPVLHDFDEESFERAFDFFRPVIQGTADADTKGKLSQAEISKTIEFCFRAFAHVSFEEKEALVAKLKSLGIEGDATDDSNSKALAEIEEKLTPEEQAILKTLKGRRMVRPEDILDIENFTLDSVDGLAPRLERGKLGLAQAKKAPIMDITGQDKLSFLNGEARIAGKLEQNGHGGTGDMYKNGTSNSHADGMNGANGHANGATNGHSNGYTNGHSNGDMNGHANGHMPQVQTSLSELLESVEPPVPATLDEYTRHNLMTSLHDSAEELETPYDTLLRLMNASRQLALVKLGIDLGIFESLSASKAPLSSAQLAEPTGAEPELVNRITRYLVANRFVAEVGPDSFTARKSTHTLADKRIASPLRFFHAVSTPSFHALPDHLRENGYRNETPGSSALRKGLGASKGLFPWLKQNPDVAADFQSLMGVPKQGNGLDCVPLDESISSSHHGDTVLVDIGGNTGQQASRLVMQYPELAGRVVVQDREETIANAQSVKGVQLQAHDFFQPQPVKGAKYYYLRAILHNWSDEDAVKILSSITPALEAGSQVLIDEVVLPETGAHVWPAGLDLQMLTLFGTGERTAKQWDSLLDRAGLRAVKVEKYTPVYGGCVIFAERK</sequence>
<dbReference type="InterPro" id="IPR036188">
    <property type="entry name" value="FAD/NAD-bd_sf"/>
</dbReference>
<dbReference type="SUPFAM" id="SSF46785">
    <property type="entry name" value="Winged helix' DNA-binding domain"/>
    <property type="match status" value="1"/>
</dbReference>
<dbReference type="Gene3D" id="1.10.10.10">
    <property type="entry name" value="Winged helix-like DNA-binding domain superfamily/Winged helix DNA-binding domain"/>
    <property type="match status" value="1"/>
</dbReference>
<evidence type="ECO:0000256" key="5">
    <source>
        <dbReference type="ARBA" id="ARBA00022691"/>
    </source>
</evidence>
<dbReference type="GO" id="GO:0032259">
    <property type="term" value="P:methylation"/>
    <property type="evidence" value="ECO:0007669"/>
    <property type="project" value="UniProtKB-KW"/>
</dbReference>
<protein>
    <recommendedName>
        <fullName evidence="14">O-methyltransferase domain-containing protein</fullName>
    </recommendedName>
</protein>
<dbReference type="Proteomes" id="UP001301769">
    <property type="component" value="Unassembled WGS sequence"/>
</dbReference>
<proteinExistence type="inferred from homology"/>
<dbReference type="GO" id="GO:0046983">
    <property type="term" value="F:protein dimerization activity"/>
    <property type="evidence" value="ECO:0007669"/>
    <property type="project" value="InterPro"/>
</dbReference>
<dbReference type="SUPFAM" id="SSF53335">
    <property type="entry name" value="S-adenosyl-L-methionine-dependent methyltransferases"/>
    <property type="match status" value="1"/>
</dbReference>
<dbReference type="Pfam" id="PF00891">
    <property type="entry name" value="Methyltransf_2"/>
    <property type="match status" value="1"/>
</dbReference>
<dbReference type="Gene3D" id="3.50.50.60">
    <property type="entry name" value="FAD/NAD(P)-binding domain"/>
    <property type="match status" value="1"/>
</dbReference>
<keyword evidence="3" id="KW-0285">Flavoprotein</keyword>
<comment type="caution">
    <text evidence="12">The sequence shown here is derived from an EMBL/GenBank/DDBJ whole genome shotgun (WGS) entry which is preliminary data.</text>
</comment>
<dbReference type="InterPro" id="IPR036388">
    <property type="entry name" value="WH-like_DNA-bd_sf"/>
</dbReference>
<evidence type="ECO:0000259" key="10">
    <source>
        <dbReference type="Pfam" id="PF01494"/>
    </source>
</evidence>
<feature type="compositionally biased region" description="Low complexity" evidence="8">
    <location>
        <begin position="573"/>
        <end position="594"/>
    </location>
</feature>
<dbReference type="GO" id="GO:0016491">
    <property type="term" value="F:oxidoreductase activity"/>
    <property type="evidence" value="ECO:0007669"/>
    <property type="project" value="UniProtKB-KW"/>
</dbReference>
<dbReference type="GO" id="GO:0071949">
    <property type="term" value="F:FAD binding"/>
    <property type="evidence" value="ECO:0007669"/>
    <property type="project" value="InterPro"/>
</dbReference>
<dbReference type="EMBL" id="MU858332">
    <property type="protein sequence ID" value="KAK4206968.1"/>
    <property type="molecule type" value="Genomic_DNA"/>
</dbReference>
<evidence type="ECO:0000256" key="7">
    <source>
        <dbReference type="ARBA" id="ARBA00023002"/>
    </source>
</evidence>
<keyword evidence="4" id="KW-0808">Transferase</keyword>
<keyword evidence="5" id="KW-0949">S-adenosyl-L-methionine</keyword>
<name>A0AAN6XUQ6_9PEZI</name>
<evidence type="ECO:0000256" key="8">
    <source>
        <dbReference type="SAM" id="MobiDB-lite"/>
    </source>
</evidence>
<organism evidence="12 13">
    <name type="scientific">Rhypophila decipiens</name>
    <dbReference type="NCBI Taxonomy" id="261697"/>
    <lineage>
        <taxon>Eukaryota</taxon>
        <taxon>Fungi</taxon>
        <taxon>Dikarya</taxon>
        <taxon>Ascomycota</taxon>
        <taxon>Pezizomycotina</taxon>
        <taxon>Sordariomycetes</taxon>
        <taxon>Sordariomycetidae</taxon>
        <taxon>Sordariales</taxon>
        <taxon>Naviculisporaceae</taxon>
        <taxon>Rhypophila</taxon>
    </lineage>
</organism>
<evidence type="ECO:0000313" key="13">
    <source>
        <dbReference type="Proteomes" id="UP001301769"/>
    </source>
</evidence>
<keyword evidence="7" id="KW-0560">Oxidoreductase</keyword>
<keyword evidence="6" id="KW-0274">FAD</keyword>
<keyword evidence="13" id="KW-1185">Reference proteome</keyword>
<reference evidence="12" key="2">
    <citation type="submission" date="2023-05" db="EMBL/GenBank/DDBJ databases">
        <authorList>
            <consortium name="Lawrence Berkeley National Laboratory"/>
            <person name="Steindorff A."/>
            <person name="Hensen N."/>
            <person name="Bonometti L."/>
            <person name="Westerberg I."/>
            <person name="Brannstrom I.O."/>
            <person name="Guillou S."/>
            <person name="Cros-Aarteil S."/>
            <person name="Calhoun S."/>
            <person name="Haridas S."/>
            <person name="Kuo A."/>
            <person name="Mondo S."/>
            <person name="Pangilinan J."/>
            <person name="Riley R."/>
            <person name="Labutti K."/>
            <person name="Andreopoulos B."/>
            <person name="Lipzen A."/>
            <person name="Chen C."/>
            <person name="Yanf M."/>
            <person name="Daum C."/>
            <person name="Ng V."/>
            <person name="Clum A."/>
            <person name="Ohm R."/>
            <person name="Martin F."/>
            <person name="Silar P."/>
            <person name="Natvig D."/>
            <person name="Lalanne C."/>
            <person name="Gautier V."/>
            <person name="Ament-Velasquez S.L."/>
            <person name="Kruys A."/>
            <person name="Hutchinson M.I."/>
            <person name="Powell A.J."/>
            <person name="Barry K."/>
            <person name="Miller A.N."/>
            <person name="Grigoriev I.V."/>
            <person name="Debuchy R."/>
            <person name="Gladieux P."/>
            <person name="Thoren M.H."/>
            <person name="Johannesson H."/>
        </authorList>
    </citation>
    <scope>NUCLEOTIDE SEQUENCE</scope>
    <source>
        <strain evidence="12">PSN293</strain>
    </source>
</reference>
<dbReference type="InterPro" id="IPR012967">
    <property type="entry name" value="COMT_dimerisation"/>
</dbReference>
<dbReference type="GO" id="GO:0008171">
    <property type="term" value="F:O-methyltransferase activity"/>
    <property type="evidence" value="ECO:0007669"/>
    <property type="project" value="InterPro"/>
</dbReference>
<comment type="similarity">
    <text evidence="1">Belongs to the flavin-dependent halogenase family.</text>
</comment>
<dbReference type="PANTHER" id="PTHR43747:SF5">
    <property type="entry name" value="FAD-BINDING DOMAIN-CONTAINING PROTEIN"/>
    <property type="match status" value="1"/>
</dbReference>
<dbReference type="InterPro" id="IPR050816">
    <property type="entry name" value="Flavin-dep_Halogenase_NPB"/>
</dbReference>
<dbReference type="PROSITE" id="PS51683">
    <property type="entry name" value="SAM_OMT_II"/>
    <property type="match status" value="1"/>
</dbReference>
<dbReference type="AlphaFoldDB" id="A0AAN6XUQ6"/>
<evidence type="ECO:0000259" key="9">
    <source>
        <dbReference type="Pfam" id="PF00891"/>
    </source>
</evidence>
<dbReference type="PANTHER" id="PTHR43747">
    <property type="entry name" value="FAD-BINDING PROTEIN"/>
    <property type="match status" value="1"/>
</dbReference>
<dbReference type="Gene3D" id="3.40.50.150">
    <property type="entry name" value="Vaccinia Virus protein VP39"/>
    <property type="match status" value="1"/>
</dbReference>
<evidence type="ECO:0000256" key="1">
    <source>
        <dbReference type="ARBA" id="ARBA00005706"/>
    </source>
</evidence>
<evidence type="ECO:0000313" key="12">
    <source>
        <dbReference type="EMBL" id="KAK4206968.1"/>
    </source>
</evidence>
<accession>A0AAN6XUQ6</accession>
<dbReference type="InterPro" id="IPR029063">
    <property type="entry name" value="SAM-dependent_MTases_sf"/>
</dbReference>
<dbReference type="InterPro" id="IPR036390">
    <property type="entry name" value="WH_DNA-bd_sf"/>
</dbReference>
<keyword evidence="2" id="KW-0489">Methyltransferase</keyword>
<dbReference type="SUPFAM" id="SSF51905">
    <property type="entry name" value="FAD/NAD(P)-binding domain"/>
    <property type="match status" value="1"/>
</dbReference>
<feature type="domain" description="O-methyltransferase C-terminal" evidence="9">
    <location>
        <begin position="832"/>
        <end position="975"/>
    </location>
</feature>
<gene>
    <name evidence="12" type="ORF">QBC37DRAFT_105079</name>
</gene>
<evidence type="ECO:0008006" key="14">
    <source>
        <dbReference type="Google" id="ProtNLM"/>
    </source>
</evidence>
<dbReference type="InterPro" id="IPR002938">
    <property type="entry name" value="FAD-bd"/>
</dbReference>
<dbReference type="InterPro" id="IPR016461">
    <property type="entry name" value="COMT-like"/>
</dbReference>
<evidence type="ECO:0000256" key="2">
    <source>
        <dbReference type="ARBA" id="ARBA00022603"/>
    </source>
</evidence>
<reference evidence="12" key="1">
    <citation type="journal article" date="2023" name="Mol. Phylogenet. Evol.">
        <title>Genome-scale phylogeny and comparative genomics of the fungal order Sordariales.</title>
        <authorList>
            <person name="Hensen N."/>
            <person name="Bonometti L."/>
            <person name="Westerberg I."/>
            <person name="Brannstrom I.O."/>
            <person name="Guillou S."/>
            <person name="Cros-Aarteil S."/>
            <person name="Calhoun S."/>
            <person name="Haridas S."/>
            <person name="Kuo A."/>
            <person name="Mondo S."/>
            <person name="Pangilinan J."/>
            <person name="Riley R."/>
            <person name="LaButti K."/>
            <person name="Andreopoulos B."/>
            <person name="Lipzen A."/>
            <person name="Chen C."/>
            <person name="Yan M."/>
            <person name="Daum C."/>
            <person name="Ng V."/>
            <person name="Clum A."/>
            <person name="Steindorff A."/>
            <person name="Ohm R.A."/>
            <person name="Martin F."/>
            <person name="Silar P."/>
            <person name="Natvig D.O."/>
            <person name="Lalanne C."/>
            <person name="Gautier V."/>
            <person name="Ament-Velasquez S.L."/>
            <person name="Kruys A."/>
            <person name="Hutchinson M.I."/>
            <person name="Powell A.J."/>
            <person name="Barry K."/>
            <person name="Miller A.N."/>
            <person name="Grigoriev I.V."/>
            <person name="Debuchy R."/>
            <person name="Gladieux P."/>
            <person name="Hiltunen Thoren M."/>
            <person name="Johannesson H."/>
        </authorList>
    </citation>
    <scope>NUCLEOTIDE SEQUENCE</scope>
    <source>
        <strain evidence="12">PSN293</strain>
    </source>
</reference>
<evidence type="ECO:0000256" key="3">
    <source>
        <dbReference type="ARBA" id="ARBA00022630"/>
    </source>
</evidence>
<evidence type="ECO:0000256" key="4">
    <source>
        <dbReference type="ARBA" id="ARBA00022679"/>
    </source>
</evidence>
<evidence type="ECO:0000256" key="6">
    <source>
        <dbReference type="ARBA" id="ARBA00022827"/>
    </source>
</evidence>
<evidence type="ECO:0000259" key="11">
    <source>
        <dbReference type="Pfam" id="PF08100"/>
    </source>
</evidence>